<dbReference type="PANTHER" id="PTHR34853:SF1">
    <property type="entry name" value="LIPASE 5"/>
    <property type="match status" value="1"/>
</dbReference>
<evidence type="ECO:0000313" key="1">
    <source>
        <dbReference type="EMBL" id="TQR87740.1"/>
    </source>
</evidence>
<dbReference type="PANTHER" id="PTHR34853">
    <property type="match status" value="1"/>
</dbReference>
<dbReference type="SUPFAM" id="SSF53474">
    <property type="entry name" value="alpha/beta-Hydrolases"/>
    <property type="match status" value="1"/>
</dbReference>
<dbReference type="InterPro" id="IPR005152">
    <property type="entry name" value="Lipase_secreted"/>
</dbReference>
<protein>
    <submittedName>
        <fullName evidence="1">Alpha/beta hydrolase</fullName>
    </submittedName>
</protein>
<sequence length="401" mass="42436">MPVVIVVLVLGIAYAAFPFAPVIGVWAYDQVAPSAGPPEKVASAELNGSEPGSVLQATTLPLVTRKWEGRGLQAARVVYRSTSGDDMSPTIVSGSVFVPKGDAPEGGWPVVSLGHATLGIDTPCAPSLDSGLLGFLRYVNVFTGMGYAVALADFQGLGAKGIHPYSDSRTAGLNMIDAVRALRHTFPDVSDRWVAFGDSQGAGASWAADEQAKDYAPELKLLGALAASPPADMTGIVKKAQDGTLTSEQRGVIQAIIESLARLHPDLNRDDFRTAGAKHYWNVLTDCSPANAYARSQAVGGVGPRDFAPKTPAAADRLRELLKDWALPQKPLSEPLYVYYGGKDPFIDAAWTTAAIQRACALGGTITIQYDPDGGHNPSDALDAIQWMTDRFEGKPAKNDC</sequence>
<gene>
    <name evidence="1" type="ORF">D8S82_05100</name>
</gene>
<dbReference type="Proteomes" id="UP000315759">
    <property type="component" value="Unassembled WGS sequence"/>
</dbReference>
<keyword evidence="2" id="KW-1185">Reference proteome</keyword>
<proteinExistence type="predicted"/>
<dbReference type="GO" id="GO:0004806">
    <property type="term" value="F:triacylglycerol lipase activity"/>
    <property type="evidence" value="ECO:0007669"/>
    <property type="project" value="InterPro"/>
</dbReference>
<dbReference type="PIRSF" id="PIRSF029171">
    <property type="entry name" value="Esterase_LipA"/>
    <property type="match status" value="1"/>
</dbReference>
<dbReference type="InterPro" id="IPR029058">
    <property type="entry name" value="AB_hydrolase_fold"/>
</dbReference>
<keyword evidence="1" id="KW-0378">Hydrolase</keyword>
<dbReference type="Pfam" id="PF03583">
    <property type="entry name" value="LIP"/>
    <property type="match status" value="1"/>
</dbReference>
<reference evidence="1 2" key="1">
    <citation type="submission" date="2018-10" db="EMBL/GenBank/DDBJ databases">
        <title>Draft genome of Mycobacterium hodleri strain B.</title>
        <authorList>
            <person name="Amande T.J."/>
            <person name="Mcgenity T.J."/>
        </authorList>
    </citation>
    <scope>NUCLEOTIDE SEQUENCE [LARGE SCALE GENOMIC DNA]</scope>
    <source>
        <strain evidence="1 2">B</strain>
    </source>
</reference>
<dbReference type="EMBL" id="VIFX01000005">
    <property type="protein sequence ID" value="TQR87740.1"/>
    <property type="molecule type" value="Genomic_DNA"/>
</dbReference>
<comment type="caution">
    <text evidence="1">The sequence shown here is derived from an EMBL/GenBank/DDBJ whole genome shotgun (WGS) entry which is preliminary data.</text>
</comment>
<evidence type="ECO:0000313" key="2">
    <source>
        <dbReference type="Proteomes" id="UP000315759"/>
    </source>
</evidence>
<organism evidence="1 2">
    <name type="scientific">Mycolicibacterium hodleri</name>
    <dbReference type="NCBI Taxonomy" id="49897"/>
    <lineage>
        <taxon>Bacteria</taxon>
        <taxon>Bacillati</taxon>
        <taxon>Actinomycetota</taxon>
        <taxon>Actinomycetes</taxon>
        <taxon>Mycobacteriales</taxon>
        <taxon>Mycobacteriaceae</taxon>
        <taxon>Mycolicibacterium</taxon>
    </lineage>
</organism>
<dbReference type="Gene3D" id="3.40.50.1820">
    <property type="entry name" value="alpha/beta hydrolase"/>
    <property type="match status" value="2"/>
</dbReference>
<accession>A0A544W691</accession>
<dbReference type="GO" id="GO:0016042">
    <property type="term" value="P:lipid catabolic process"/>
    <property type="evidence" value="ECO:0007669"/>
    <property type="project" value="InterPro"/>
</dbReference>
<dbReference type="AlphaFoldDB" id="A0A544W691"/>
<name>A0A544W691_9MYCO</name>